<feature type="transmembrane region" description="Helical" evidence="6">
    <location>
        <begin position="151"/>
        <end position="172"/>
    </location>
</feature>
<proteinExistence type="predicted"/>
<organism evidence="8 9">
    <name type="scientific">Plastoroseomonas hellenica</name>
    <dbReference type="NCBI Taxonomy" id="2687306"/>
    <lineage>
        <taxon>Bacteria</taxon>
        <taxon>Pseudomonadati</taxon>
        <taxon>Pseudomonadota</taxon>
        <taxon>Alphaproteobacteria</taxon>
        <taxon>Acetobacterales</taxon>
        <taxon>Acetobacteraceae</taxon>
        <taxon>Plastoroseomonas</taxon>
    </lineage>
</organism>
<evidence type="ECO:0000313" key="8">
    <source>
        <dbReference type="EMBL" id="MBR0669459.1"/>
    </source>
</evidence>
<dbReference type="PANTHER" id="PTHR30485">
    <property type="entry name" value="NI/FE-HYDROGENASE 1 B-TYPE CYTOCHROME SUBUNIT"/>
    <property type="match status" value="1"/>
</dbReference>
<feature type="domain" description="Cytochrome b561 bacterial/Ni-hydrogenase" evidence="7">
    <location>
        <begin position="10"/>
        <end position="184"/>
    </location>
</feature>
<sequence>MAEAWRRVKVWDGWVRLFHWALMALVAASWGTAQTGNWRLHFLSGYSILALLGFRILWGFLGSDTARFGRFLRSPVVVARYLGGIFKRGPDTEPGHNPAGGWMVALMLALLLAQVGTGLFADPDDYVVRGPFAARIDSATSYAVAGWHFRLFNVILAVVALHVLAILAYRLIKRHDLLAPMLTGRKRMPPEAPAPRIASPLLGAVLFALAAGAAYALSRFGAAP</sequence>
<evidence type="ECO:0000256" key="2">
    <source>
        <dbReference type="ARBA" id="ARBA00022475"/>
    </source>
</evidence>
<dbReference type="PANTHER" id="PTHR30485:SF2">
    <property type="entry name" value="BLL0597 PROTEIN"/>
    <property type="match status" value="1"/>
</dbReference>
<name>A0ABS5FA77_9PROT</name>
<feature type="transmembrane region" description="Helical" evidence="6">
    <location>
        <begin position="102"/>
        <end position="121"/>
    </location>
</feature>
<dbReference type="RefSeq" id="WP_211858512.1">
    <property type="nucleotide sequence ID" value="NZ_JAAGBB010000121.1"/>
</dbReference>
<dbReference type="Gene3D" id="1.20.950.20">
    <property type="entry name" value="Transmembrane di-heme cytochromes, Chain C"/>
    <property type="match status" value="1"/>
</dbReference>
<comment type="subcellular location">
    <subcellularLocation>
        <location evidence="1">Cell membrane</location>
        <topology evidence="1">Multi-pass membrane protein</topology>
    </subcellularLocation>
</comment>
<dbReference type="InterPro" id="IPR011577">
    <property type="entry name" value="Cyt_b561_bac/Ni-Hgenase"/>
</dbReference>
<keyword evidence="9" id="KW-1185">Reference proteome</keyword>
<evidence type="ECO:0000259" key="7">
    <source>
        <dbReference type="Pfam" id="PF01292"/>
    </source>
</evidence>
<keyword evidence="4 6" id="KW-1133">Transmembrane helix</keyword>
<evidence type="ECO:0000256" key="6">
    <source>
        <dbReference type="SAM" id="Phobius"/>
    </source>
</evidence>
<dbReference type="SUPFAM" id="SSF81342">
    <property type="entry name" value="Transmembrane di-heme cytochromes"/>
    <property type="match status" value="1"/>
</dbReference>
<dbReference type="InterPro" id="IPR016174">
    <property type="entry name" value="Di-haem_cyt_TM"/>
</dbReference>
<feature type="transmembrane region" description="Helical" evidence="6">
    <location>
        <begin position="43"/>
        <end position="61"/>
    </location>
</feature>
<evidence type="ECO:0000256" key="4">
    <source>
        <dbReference type="ARBA" id="ARBA00022989"/>
    </source>
</evidence>
<gene>
    <name evidence="8" type="ORF">GXW71_34265</name>
</gene>
<reference evidence="9" key="1">
    <citation type="journal article" date="2021" name="Syst. Appl. Microbiol.">
        <title>Roseomonas hellenica sp. nov., isolated from roots of wild-growing Alkanna tinctoria.</title>
        <authorList>
            <person name="Rat A."/>
            <person name="Naranjo H.D."/>
            <person name="Lebbe L."/>
            <person name="Cnockaert M."/>
            <person name="Krigas N."/>
            <person name="Grigoriadou K."/>
            <person name="Maloupa E."/>
            <person name="Willems A."/>
        </authorList>
    </citation>
    <scope>NUCLEOTIDE SEQUENCE [LARGE SCALE GENOMIC DNA]</scope>
    <source>
        <strain evidence="9">LMG 31523</strain>
    </source>
</reference>
<keyword evidence="5 6" id="KW-0472">Membrane</keyword>
<comment type="caution">
    <text evidence="8">The sequence shown here is derived from an EMBL/GenBank/DDBJ whole genome shotgun (WGS) entry which is preliminary data.</text>
</comment>
<evidence type="ECO:0000256" key="3">
    <source>
        <dbReference type="ARBA" id="ARBA00022692"/>
    </source>
</evidence>
<protein>
    <submittedName>
        <fullName evidence="8">Hydrogenase</fullName>
    </submittedName>
</protein>
<keyword evidence="2" id="KW-1003">Cell membrane</keyword>
<dbReference type="EMBL" id="JAAGBB010000121">
    <property type="protein sequence ID" value="MBR0669459.1"/>
    <property type="molecule type" value="Genomic_DNA"/>
</dbReference>
<accession>A0ABS5FA77</accession>
<evidence type="ECO:0000313" key="9">
    <source>
        <dbReference type="Proteomes" id="UP001196870"/>
    </source>
</evidence>
<dbReference type="Proteomes" id="UP001196870">
    <property type="component" value="Unassembled WGS sequence"/>
</dbReference>
<keyword evidence="3 6" id="KW-0812">Transmembrane</keyword>
<evidence type="ECO:0000256" key="1">
    <source>
        <dbReference type="ARBA" id="ARBA00004651"/>
    </source>
</evidence>
<feature type="transmembrane region" description="Helical" evidence="6">
    <location>
        <begin position="193"/>
        <end position="217"/>
    </location>
</feature>
<dbReference type="InterPro" id="IPR051542">
    <property type="entry name" value="Hydrogenase_cytochrome"/>
</dbReference>
<evidence type="ECO:0000256" key="5">
    <source>
        <dbReference type="ARBA" id="ARBA00023136"/>
    </source>
</evidence>
<dbReference type="Pfam" id="PF01292">
    <property type="entry name" value="Ni_hydr_CYTB"/>
    <property type="match status" value="1"/>
</dbReference>